<reference evidence="1 2" key="1">
    <citation type="submission" date="2016-04" db="EMBL/GenBank/DDBJ databases">
        <title>First whole genome shotgun sequence of the bacterium Enteractinococcus sp. strain UASWS1574.</title>
        <authorList>
            <person name="Crovadore J."/>
            <person name="Chablais R."/>
            <person name="Lefort F."/>
        </authorList>
    </citation>
    <scope>NUCLEOTIDE SEQUENCE [LARGE SCALE GENOMIC DNA]</scope>
    <source>
        <strain evidence="1 2">UASWS1574</strain>
    </source>
</reference>
<dbReference type="GO" id="GO:0004623">
    <property type="term" value="F:phospholipase A2 activity"/>
    <property type="evidence" value="ECO:0007669"/>
    <property type="project" value="InterPro"/>
</dbReference>
<organism evidence="1 2">
    <name type="scientific">Enteractinococcus helveticum</name>
    <dbReference type="NCBI Taxonomy" id="1837282"/>
    <lineage>
        <taxon>Bacteria</taxon>
        <taxon>Bacillati</taxon>
        <taxon>Actinomycetota</taxon>
        <taxon>Actinomycetes</taxon>
        <taxon>Micrococcales</taxon>
        <taxon>Micrococcaceae</taxon>
    </lineage>
</organism>
<sequence>MVLLALTAVVLVSCLATDGVQIPGSVVDLSEESRAETTEGIFLENDSVEAEIEAAEVGEVIEELDADPEQPMLAVYEPRILEEPLPEVNDRVDEVTAAFPIPNSCSPSIEEASLTCSNGTVNLSSTVIDSNGEFVPAEISADPEEIFLTSPITEDLAFPLVFTIYLAESESPELLDTAEETLAWMISEDQGPGLSQEELDAEEDELTEEAEAMGYTENKDAIGPTEAQPAVRAVAYLTEGTPTTAVPASTGRPRKVTIPSNYRYCPNTCKPKARHDYCTSPALNFWSTTRGIADFRGPCARHDMMIANTAKKKISLSTKKTQRRQGDLQFRANLQQNCRNGFYKLDQAGSKASCFAASGGYYAAVAYTTSRWNGK</sequence>
<keyword evidence="2" id="KW-1185">Reference proteome</keyword>
<evidence type="ECO:0000313" key="1">
    <source>
        <dbReference type="EMBL" id="OAV62979.1"/>
    </source>
</evidence>
<dbReference type="EMBL" id="LXEY01000006">
    <property type="protein sequence ID" value="OAV62979.1"/>
    <property type="molecule type" value="Genomic_DNA"/>
</dbReference>
<dbReference type="GO" id="GO:0050482">
    <property type="term" value="P:arachidonate secretion"/>
    <property type="evidence" value="ECO:0007669"/>
    <property type="project" value="InterPro"/>
</dbReference>
<protein>
    <recommendedName>
        <fullName evidence="3">Phospholipase A2 domain-containing protein</fullName>
    </recommendedName>
</protein>
<dbReference type="InterPro" id="IPR036444">
    <property type="entry name" value="PLipase_A2_dom_sf"/>
</dbReference>
<gene>
    <name evidence="1" type="ORF">A6F49_04055</name>
</gene>
<dbReference type="STRING" id="1837282.A6F49_04055"/>
<dbReference type="Gene3D" id="1.20.90.10">
    <property type="entry name" value="Phospholipase A2 domain"/>
    <property type="match status" value="1"/>
</dbReference>
<dbReference type="Proteomes" id="UP000078292">
    <property type="component" value="Unassembled WGS sequence"/>
</dbReference>
<dbReference type="GO" id="GO:0006644">
    <property type="term" value="P:phospholipid metabolic process"/>
    <property type="evidence" value="ECO:0007669"/>
    <property type="project" value="InterPro"/>
</dbReference>
<name>A0A1B7M369_9MICC</name>
<accession>A0A1B7M369</accession>
<evidence type="ECO:0000313" key="2">
    <source>
        <dbReference type="Proteomes" id="UP000078292"/>
    </source>
</evidence>
<proteinExistence type="predicted"/>
<comment type="caution">
    <text evidence="1">The sequence shown here is derived from an EMBL/GenBank/DDBJ whole genome shotgun (WGS) entry which is preliminary data.</text>
</comment>
<dbReference type="AlphaFoldDB" id="A0A1B7M369"/>
<evidence type="ECO:0008006" key="3">
    <source>
        <dbReference type="Google" id="ProtNLM"/>
    </source>
</evidence>